<dbReference type="GO" id="GO:0002376">
    <property type="term" value="P:immune system process"/>
    <property type="evidence" value="ECO:0007669"/>
    <property type="project" value="UniProtKB-KW"/>
</dbReference>
<evidence type="ECO:0000256" key="5">
    <source>
        <dbReference type="ARBA" id="ARBA00023170"/>
    </source>
</evidence>
<sequence length="147" mass="16959">WTKISGMVLAPSENVLFFSLSVCSADNFFTEPVICYFLDGFLIIYCIIVTGLFFREKVSYSKPFFFNSYVGFVFKIVYSTASSSLKYLYGFTQSRLAGRKGQLLVVCVEFLKQDKECCRFPRIILFIKYKGHLKSSLKFDEVEIFPS</sequence>
<protein>
    <submittedName>
        <fullName evidence="7">Uncharacterized protein</fullName>
    </submittedName>
</protein>
<name>A0A3B4G8J5_9CICH</name>
<comment type="subcellular location">
    <subcellularLocation>
        <location evidence="1">Cell membrane</location>
        <topology evidence="1">Single-pass type I membrane protein</topology>
    </subcellularLocation>
</comment>
<accession>A0A3B4G8J5</accession>
<feature type="transmembrane region" description="Helical" evidence="6">
    <location>
        <begin position="66"/>
        <end position="89"/>
    </location>
</feature>
<evidence type="ECO:0000256" key="3">
    <source>
        <dbReference type="ARBA" id="ARBA00022553"/>
    </source>
</evidence>
<keyword evidence="3" id="KW-0597">Phosphoprotein</keyword>
<keyword evidence="6" id="KW-0472">Membrane</keyword>
<feature type="transmembrane region" description="Helical" evidence="6">
    <location>
        <begin position="33"/>
        <end position="54"/>
    </location>
</feature>
<dbReference type="GeneTree" id="ENSGT00940000177034"/>
<dbReference type="GO" id="GO:0098797">
    <property type="term" value="C:plasma membrane protein complex"/>
    <property type="evidence" value="ECO:0007669"/>
    <property type="project" value="UniProtKB-ARBA"/>
</dbReference>
<organism evidence="7">
    <name type="scientific">Pundamilia nyererei</name>
    <dbReference type="NCBI Taxonomy" id="303518"/>
    <lineage>
        <taxon>Eukaryota</taxon>
        <taxon>Metazoa</taxon>
        <taxon>Chordata</taxon>
        <taxon>Craniata</taxon>
        <taxon>Vertebrata</taxon>
        <taxon>Euteleostomi</taxon>
        <taxon>Actinopterygii</taxon>
        <taxon>Neopterygii</taxon>
        <taxon>Teleostei</taxon>
        <taxon>Neoteleostei</taxon>
        <taxon>Acanthomorphata</taxon>
        <taxon>Ovalentaria</taxon>
        <taxon>Cichlomorphae</taxon>
        <taxon>Cichliformes</taxon>
        <taxon>Cichlidae</taxon>
        <taxon>African cichlids</taxon>
        <taxon>Pseudocrenilabrinae</taxon>
        <taxon>Haplochromini</taxon>
        <taxon>Pundamilia</taxon>
    </lineage>
</organism>
<keyword evidence="2" id="KW-1003">Cell membrane</keyword>
<keyword evidence="6" id="KW-1133">Transmembrane helix</keyword>
<evidence type="ECO:0000256" key="6">
    <source>
        <dbReference type="SAM" id="Phobius"/>
    </source>
</evidence>
<dbReference type="AlphaFoldDB" id="A0A3B4G8J5"/>
<evidence type="ECO:0000256" key="2">
    <source>
        <dbReference type="ARBA" id="ARBA00022475"/>
    </source>
</evidence>
<keyword evidence="4" id="KW-0391">Immunity</keyword>
<evidence type="ECO:0000256" key="4">
    <source>
        <dbReference type="ARBA" id="ARBA00022859"/>
    </source>
</evidence>
<dbReference type="InterPro" id="IPR021663">
    <property type="entry name" value="CD3_zeta/IgE_Fc_rcpt_gamma"/>
</dbReference>
<keyword evidence="5" id="KW-0675">Receptor</keyword>
<evidence type="ECO:0000313" key="7">
    <source>
        <dbReference type="Ensembl" id="ENSPNYP00000019197.1"/>
    </source>
</evidence>
<reference evidence="7" key="1">
    <citation type="submission" date="2023-09" db="UniProtKB">
        <authorList>
            <consortium name="Ensembl"/>
        </authorList>
    </citation>
    <scope>IDENTIFICATION</scope>
</reference>
<dbReference type="Ensembl" id="ENSPNYT00000019678.1">
    <property type="protein sequence ID" value="ENSPNYP00000019197.1"/>
    <property type="gene ID" value="ENSPNYG00000014522.1"/>
</dbReference>
<proteinExistence type="predicted"/>
<evidence type="ECO:0000256" key="1">
    <source>
        <dbReference type="ARBA" id="ARBA00004251"/>
    </source>
</evidence>
<keyword evidence="6" id="KW-0812">Transmembrane</keyword>
<dbReference type="Pfam" id="PF11628">
    <property type="entry name" value="TCR_zetazeta"/>
    <property type="match status" value="1"/>
</dbReference>